<dbReference type="EMBL" id="JAFBCY010000002">
    <property type="protein sequence ID" value="MBM7851457.1"/>
    <property type="molecule type" value="Genomic_DNA"/>
</dbReference>
<dbReference type="PANTHER" id="PTHR22911">
    <property type="entry name" value="ACYL-MALONYL CONDENSING ENZYME-RELATED"/>
    <property type="match status" value="1"/>
</dbReference>
<feature type="transmembrane region" description="Helical" evidence="1">
    <location>
        <begin position="68"/>
        <end position="88"/>
    </location>
</feature>
<comment type="caution">
    <text evidence="3">The sequence shown here is derived from an EMBL/GenBank/DDBJ whole genome shotgun (WGS) entry which is preliminary data.</text>
</comment>
<sequence length="337" mass="34716">MSPPPSIASADAAEPASVAAPRIPLPLPSTDNASLAIGLVVAATACFSAGDVAAKMLAATLPAVQVTWMRYTVFATMVVVAALIIGGPRTLRPKSVKLQLLRGVATSSSALFFILGLRSLDVAQATAIHYMSPIFITALSIPLLGERVGAHRWAAAALGFAGVLIVMRPFGASFTLAALLPAAGAMAWALGAVVTRKMAADRPETTLAWSAIVGLALLSVLVPFAWRMPTAHEAGIAIAMGVCSTAGHGLLVVALRRAAASTLAPFSYVQILFAVAVSFVVFGRLPDLWTIAGGAVIAASGVYVAHRERVSSRAPRVSSRFADDPHVVAEAEAAPPR</sequence>
<accession>A0A9W6IS17</accession>
<dbReference type="Pfam" id="PF00892">
    <property type="entry name" value="EamA"/>
    <property type="match status" value="2"/>
</dbReference>
<dbReference type="SUPFAM" id="SSF103481">
    <property type="entry name" value="Multidrug resistance efflux transporter EmrE"/>
    <property type="match status" value="2"/>
</dbReference>
<feature type="transmembrane region" description="Helical" evidence="1">
    <location>
        <begin position="288"/>
        <end position="306"/>
    </location>
</feature>
<name>A0A9W6IS17_9HYPH</name>
<dbReference type="RefSeq" id="WP_204949890.1">
    <property type="nucleotide sequence ID" value="NZ_BSFF01000001.1"/>
</dbReference>
<feature type="domain" description="EamA" evidence="2">
    <location>
        <begin position="36"/>
        <end position="167"/>
    </location>
</feature>
<dbReference type="Proteomes" id="UP000758856">
    <property type="component" value="Unassembled WGS sequence"/>
</dbReference>
<keyword evidence="5" id="KW-1185">Reference proteome</keyword>
<reference evidence="3" key="3">
    <citation type="submission" date="2023-01" db="EMBL/GenBank/DDBJ databases">
        <authorList>
            <person name="Sun Q."/>
            <person name="Evtushenko L."/>
        </authorList>
    </citation>
    <scope>NUCLEOTIDE SEQUENCE</scope>
    <source>
        <strain evidence="3">VKM B-1606</strain>
    </source>
</reference>
<dbReference type="Proteomes" id="UP001143400">
    <property type="component" value="Unassembled WGS sequence"/>
</dbReference>
<dbReference type="InterPro" id="IPR037185">
    <property type="entry name" value="EmrE-like"/>
</dbReference>
<evidence type="ECO:0000313" key="3">
    <source>
        <dbReference type="EMBL" id="GLK54514.1"/>
    </source>
</evidence>
<keyword evidence="1" id="KW-1133">Transmembrane helix</keyword>
<keyword evidence="1" id="KW-0812">Transmembrane</keyword>
<feature type="transmembrane region" description="Helical" evidence="1">
    <location>
        <begin position="100"/>
        <end position="120"/>
    </location>
</feature>
<evidence type="ECO:0000313" key="4">
    <source>
        <dbReference type="EMBL" id="MBM7851457.1"/>
    </source>
</evidence>
<evidence type="ECO:0000313" key="6">
    <source>
        <dbReference type="Proteomes" id="UP001143400"/>
    </source>
</evidence>
<dbReference type="InterPro" id="IPR000620">
    <property type="entry name" value="EamA_dom"/>
</dbReference>
<dbReference type="GO" id="GO:0016020">
    <property type="term" value="C:membrane"/>
    <property type="evidence" value="ECO:0007669"/>
    <property type="project" value="InterPro"/>
</dbReference>
<reference evidence="3" key="1">
    <citation type="journal article" date="2014" name="Int. J. Syst. Evol. Microbiol.">
        <title>Complete genome sequence of Corynebacterium casei LMG S-19264T (=DSM 44701T), isolated from a smear-ripened cheese.</title>
        <authorList>
            <consortium name="US DOE Joint Genome Institute (JGI-PGF)"/>
            <person name="Walter F."/>
            <person name="Albersmeier A."/>
            <person name="Kalinowski J."/>
            <person name="Ruckert C."/>
        </authorList>
    </citation>
    <scope>NUCLEOTIDE SEQUENCE</scope>
    <source>
        <strain evidence="3">VKM B-1606</strain>
    </source>
</reference>
<evidence type="ECO:0000259" key="2">
    <source>
        <dbReference type="Pfam" id="PF00892"/>
    </source>
</evidence>
<protein>
    <submittedName>
        <fullName evidence="3">DMT transporter permease</fullName>
    </submittedName>
    <submittedName>
        <fullName evidence="4">Drug/metabolite transporter (DMT)-like permease</fullName>
    </submittedName>
</protein>
<evidence type="ECO:0000256" key="1">
    <source>
        <dbReference type="SAM" id="Phobius"/>
    </source>
</evidence>
<feature type="transmembrane region" description="Helical" evidence="1">
    <location>
        <begin position="234"/>
        <end position="255"/>
    </location>
</feature>
<dbReference type="PANTHER" id="PTHR22911:SF103">
    <property type="entry name" value="BLR2811 PROTEIN"/>
    <property type="match status" value="1"/>
</dbReference>
<feature type="domain" description="EamA" evidence="2">
    <location>
        <begin position="177"/>
        <end position="300"/>
    </location>
</feature>
<proteinExistence type="predicted"/>
<feature type="transmembrane region" description="Helical" evidence="1">
    <location>
        <begin position="207"/>
        <end position="228"/>
    </location>
</feature>
<keyword evidence="1" id="KW-0472">Membrane</keyword>
<feature type="transmembrane region" description="Helical" evidence="1">
    <location>
        <begin position="262"/>
        <end position="282"/>
    </location>
</feature>
<gene>
    <name evidence="3" type="ORF">GCM10008170_05330</name>
    <name evidence="4" type="ORF">JOD31_001682</name>
</gene>
<feature type="transmembrane region" description="Helical" evidence="1">
    <location>
        <begin position="152"/>
        <end position="170"/>
    </location>
</feature>
<organism evidence="3 6">
    <name type="scientific">Methylopila capsulata</name>
    <dbReference type="NCBI Taxonomy" id="61654"/>
    <lineage>
        <taxon>Bacteria</taxon>
        <taxon>Pseudomonadati</taxon>
        <taxon>Pseudomonadota</taxon>
        <taxon>Alphaproteobacteria</taxon>
        <taxon>Hyphomicrobiales</taxon>
        <taxon>Methylopilaceae</taxon>
        <taxon>Methylopila</taxon>
    </lineage>
</organism>
<dbReference type="EMBL" id="BSFF01000001">
    <property type="protein sequence ID" value="GLK54514.1"/>
    <property type="molecule type" value="Genomic_DNA"/>
</dbReference>
<feature type="transmembrane region" description="Helical" evidence="1">
    <location>
        <begin position="126"/>
        <end position="145"/>
    </location>
</feature>
<reference evidence="4 5" key="2">
    <citation type="submission" date="2021-01" db="EMBL/GenBank/DDBJ databases">
        <title>Genomic Encyclopedia of Type Strains, Phase IV (KMG-IV): sequencing the most valuable type-strain genomes for metagenomic binning, comparative biology and taxonomic classification.</title>
        <authorList>
            <person name="Goeker M."/>
        </authorList>
    </citation>
    <scope>NUCLEOTIDE SEQUENCE [LARGE SCALE GENOMIC DNA]</scope>
    <source>
        <strain evidence="4 5">DSM 6130</strain>
    </source>
</reference>
<evidence type="ECO:0000313" key="5">
    <source>
        <dbReference type="Proteomes" id="UP000758856"/>
    </source>
</evidence>
<dbReference type="AlphaFoldDB" id="A0A9W6IS17"/>
<feature type="transmembrane region" description="Helical" evidence="1">
    <location>
        <begin position="176"/>
        <end position="195"/>
    </location>
</feature>